<evidence type="ECO:0000313" key="6">
    <source>
        <dbReference type="Proteomes" id="UP000078340"/>
    </source>
</evidence>
<dbReference type="PROSITE" id="PS50294">
    <property type="entry name" value="WD_REPEATS_REGION"/>
    <property type="match status" value="12"/>
</dbReference>
<dbReference type="Gene3D" id="3.40.50.300">
    <property type="entry name" value="P-loop containing nucleotide triphosphate hydrolases"/>
    <property type="match status" value="1"/>
</dbReference>
<gene>
    <name evidence="5" type="ORF">VFPFJ_10962</name>
</gene>
<feature type="repeat" description="WD" evidence="3">
    <location>
        <begin position="890"/>
        <end position="931"/>
    </location>
</feature>
<sequence>MEGLGIAANVIAVVDLSVKVTALCVNYCKGVKKAKDDIVRLQLEVVGLQSAANSVQELLEGPSGGRLKTSQQLSNAVCHSQSELRAVYQRLRPTSAREAFTRLGFRTLRWPLHSKEVEQIVQNIVRYTQAINLALQVDQTNILFDVDRRAVLDRLEIEVANGASFDSRAEEHHPTCLPKTRVDLLQQVLMWAHDPSSEAIFWLNGMAGTGKSTIARTVAHDLARSHDLGASFFFKRGETDRDSLSKVFPTMAADLVHNIPMIAPHVKDAIETDPSILRKTAREQFEKLVRQPLSMISAEPRTPSPITIVIDALDECESEDDIKLMFRLLSRAGTGQLVRLKIFLTSRPELPIRLGFKEMQGRYQDLMLHEISQHVITHDITTFLNEELAKIRREYNLTVRKERQLPDEWPGASDSIALVHMAIPLFIFAATVCRFIGDRRLGSPDKQLSKVLLRAGGDSSQLATTYLPVLENMIDKTSDRLREESVQAFRNIVGSIVTLASPLSVSALAQILNISERDIEVKLDMLHAVLSVPETTDAPVRLLHLSFRDFLVDPGQRAENPFWDEGPKQLSEFLDDAMRFVQAHSLAIDGTPLQVYSSLLVFSPERSRVRTTFLSDIPGWISPQPKVYSDWSQCLQTLEGHGGIVTSVAFSHDSGLVASGSDDKTIRVWRTATGQHIQTLEGHGLQVMSVAFSHDSALVVSGSADKTIRVWRTATGEHIHTLEGHNDRVISVAVSHDSALVASGSADKTIRVWRTATGEYIQTLKGHGGIVTSVAFSHDSGLVASGSADRTIRVWRTAMDDCIQLLEGHDNWVGSVAFSHDSTLVVSGSHDRTIRVWRIATGECIQTLEDHNLQITSVAFSHDSALVASGSADKTIRVWRTTTGECIQMLEGHDLFVTSVAFSHDSALVASGSADKTIRVWTTAMSKCAQTLVGYGGFVESVAFSHDSALIVSGSHDKTVRLWRASTGGCVQTMEGHDNWVISVAFSHDSALIVSCSHDKTIRLWRTATGKCVQTMEGHDHWVESVAFSCDSALIVSGSHDKTVRIWRTATGECVQTMPGHDNWVRSVAFSYDSALVASGSGDKTIRLWRSATGECIQTFEGHSRSVMSVALSYDRTLVASGSADKTIRGWFQTGHRLRPALHPKATPF</sequence>
<dbReference type="Pfam" id="PF00400">
    <property type="entry name" value="WD40"/>
    <property type="match status" value="12"/>
</dbReference>
<reference evidence="5 6" key="1">
    <citation type="submission" date="2016-02" db="EMBL/GenBank/DDBJ databases">
        <title>Biosynthesis of antibiotic leucinostatins and their inhibition on Phytophthora in bio-control Purpureocillium lilacinum.</title>
        <authorList>
            <person name="Wang G."/>
            <person name="Liu Z."/>
            <person name="Lin R."/>
            <person name="Li E."/>
            <person name="Mao Z."/>
            <person name="Ling J."/>
            <person name="Yin W."/>
            <person name="Xie B."/>
        </authorList>
    </citation>
    <scope>NUCLEOTIDE SEQUENCE [LARGE SCALE GENOMIC DNA]</scope>
    <source>
        <strain evidence="5">PLFJ-1</strain>
    </source>
</reference>
<feature type="repeat" description="WD" evidence="3">
    <location>
        <begin position="1058"/>
        <end position="1099"/>
    </location>
</feature>
<evidence type="ECO:0000256" key="1">
    <source>
        <dbReference type="ARBA" id="ARBA00022574"/>
    </source>
</evidence>
<feature type="repeat" description="WD" evidence="3">
    <location>
        <begin position="638"/>
        <end position="679"/>
    </location>
</feature>
<dbReference type="Proteomes" id="UP000078340">
    <property type="component" value="Unassembled WGS sequence"/>
</dbReference>
<evidence type="ECO:0000259" key="4">
    <source>
        <dbReference type="PROSITE" id="PS50837"/>
    </source>
</evidence>
<feature type="repeat" description="WD" evidence="3">
    <location>
        <begin position="680"/>
        <end position="721"/>
    </location>
</feature>
<dbReference type="PROSITE" id="PS50837">
    <property type="entry name" value="NACHT"/>
    <property type="match status" value="1"/>
</dbReference>
<dbReference type="OMA" id="IWQVKTG"/>
<dbReference type="InterPro" id="IPR027417">
    <property type="entry name" value="P-loop_NTPase"/>
</dbReference>
<proteinExistence type="predicted"/>
<evidence type="ECO:0000313" key="5">
    <source>
        <dbReference type="EMBL" id="OAQ74416.1"/>
    </source>
</evidence>
<dbReference type="AlphaFoldDB" id="A0A179G9C3"/>
<feature type="repeat" description="WD" evidence="3">
    <location>
        <begin position="764"/>
        <end position="805"/>
    </location>
</feature>
<dbReference type="Pfam" id="PF24883">
    <property type="entry name" value="NPHP3_N"/>
    <property type="match status" value="1"/>
</dbReference>
<comment type="caution">
    <text evidence="5">The sequence shown here is derived from an EMBL/GenBank/DDBJ whole genome shotgun (WGS) entry which is preliminary data.</text>
</comment>
<feature type="repeat" description="WD" evidence="3">
    <location>
        <begin position="806"/>
        <end position="847"/>
    </location>
</feature>
<dbReference type="InterPro" id="IPR001680">
    <property type="entry name" value="WD40_rpt"/>
</dbReference>
<dbReference type="STRING" id="33203.A0A179G9C3"/>
<keyword evidence="2" id="KW-0677">Repeat</keyword>
<dbReference type="PANTHER" id="PTHR19848:SF8">
    <property type="entry name" value="F-BOX AND WD REPEAT DOMAIN CONTAINING 7"/>
    <property type="match status" value="1"/>
</dbReference>
<dbReference type="EMBL" id="LSBI01000018">
    <property type="protein sequence ID" value="OAQ74416.1"/>
    <property type="molecule type" value="Genomic_DNA"/>
</dbReference>
<organism evidence="5 6">
    <name type="scientific">Purpureocillium lilacinum</name>
    <name type="common">Paecilomyces lilacinus</name>
    <dbReference type="NCBI Taxonomy" id="33203"/>
    <lineage>
        <taxon>Eukaryota</taxon>
        <taxon>Fungi</taxon>
        <taxon>Dikarya</taxon>
        <taxon>Ascomycota</taxon>
        <taxon>Pezizomycotina</taxon>
        <taxon>Sordariomycetes</taxon>
        <taxon>Hypocreomycetidae</taxon>
        <taxon>Hypocreales</taxon>
        <taxon>Ophiocordycipitaceae</taxon>
        <taxon>Purpureocillium</taxon>
    </lineage>
</organism>
<dbReference type="InterPro" id="IPR007111">
    <property type="entry name" value="NACHT_NTPase"/>
</dbReference>
<dbReference type="SMART" id="SM00320">
    <property type="entry name" value="WD40"/>
    <property type="match status" value="12"/>
</dbReference>
<feature type="repeat" description="WD" evidence="3">
    <location>
        <begin position="974"/>
        <end position="1015"/>
    </location>
</feature>
<dbReference type="InterPro" id="IPR015943">
    <property type="entry name" value="WD40/YVTN_repeat-like_dom_sf"/>
</dbReference>
<dbReference type="PRINTS" id="PR00320">
    <property type="entry name" value="GPROTEINBRPT"/>
</dbReference>
<dbReference type="InterPro" id="IPR020472">
    <property type="entry name" value="WD40_PAC1"/>
</dbReference>
<dbReference type="PROSITE" id="PS50082">
    <property type="entry name" value="WD_REPEATS_2"/>
    <property type="match status" value="12"/>
</dbReference>
<keyword evidence="1 3" id="KW-0853">WD repeat</keyword>
<dbReference type="InterPro" id="IPR036322">
    <property type="entry name" value="WD40_repeat_dom_sf"/>
</dbReference>
<name>A0A179G9C3_PURLI</name>
<feature type="domain" description="NACHT" evidence="4">
    <location>
        <begin position="199"/>
        <end position="348"/>
    </location>
</feature>
<feature type="repeat" description="WD" evidence="3">
    <location>
        <begin position="722"/>
        <end position="763"/>
    </location>
</feature>
<feature type="repeat" description="WD" evidence="3">
    <location>
        <begin position="932"/>
        <end position="973"/>
    </location>
</feature>
<protein>
    <submittedName>
        <fullName evidence="5">WD40 repeat-like protein</fullName>
    </submittedName>
</protein>
<feature type="repeat" description="WD" evidence="3">
    <location>
        <begin position="1016"/>
        <end position="1057"/>
    </location>
</feature>
<dbReference type="SUPFAM" id="SSF50978">
    <property type="entry name" value="WD40 repeat-like"/>
    <property type="match status" value="2"/>
</dbReference>
<dbReference type="PANTHER" id="PTHR19848">
    <property type="entry name" value="WD40 REPEAT PROTEIN"/>
    <property type="match status" value="1"/>
</dbReference>
<dbReference type="Gene3D" id="2.130.10.10">
    <property type="entry name" value="YVTN repeat-like/Quinoprotein amine dehydrogenase"/>
    <property type="match status" value="6"/>
</dbReference>
<accession>A0A179G9C3</accession>
<evidence type="ECO:0000256" key="2">
    <source>
        <dbReference type="ARBA" id="ARBA00022737"/>
    </source>
</evidence>
<dbReference type="CDD" id="cd00200">
    <property type="entry name" value="WD40"/>
    <property type="match status" value="2"/>
</dbReference>
<evidence type="ECO:0000256" key="3">
    <source>
        <dbReference type="PROSITE-ProRule" id="PRU00221"/>
    </source>
</evidence>
<dbReference type="InterPro" id="IPR056884">
    <property type="entry name" value="NPHP3-like_N"/>
</dbReference>
<dbReference type="SUPFAM" id="SSF52540">
    <property type="entry name" value="P-loop containing nucleoside triphosphate hydrolases"/>
    <property type="match status" value="1"/>
</dbReference>
<feature type="repeat" description="WD" evidence="3">
    <location>
        <begin position="848"/>
        <end position="889"/>
    </location>
</feature>
<feature type="repeat" description="WD" evidence="3">
    <location>
        <begin position="1100"/>
        <end position="1131"/>
    </location>
</feature>